<dbReference type="HOGENOM" id="CLU_111585_2_3_5"/>
<keyword evidence="1" id="KW-0805">Transcription regulation</keyword>
<dbReference type="EMBL" id="CP000927">
    <property type="protein sequence ID" value="ABZ69657.1"/>
    <property type="molecule type" value="Genomic_DNA"/>
</dbReference>
<keyword evidence="3" id="KW-0804">Transcription</keyword>
<keyword evidence="2" id="KW-0238">DNA-binding</keyword>
<dbReference type="InterPro" id="IPR036388">
    <property type="entry name" value="WH-like_DNA-bd_sf"/>
</dbReference>
<dbReference type="KEGG" id="cak:Caul_0523"/>
<dbReference type="SUPFAM" id="SSF46785">
    <property type="entry name" value="Winged helix' DNA-binding domain"/>
    <property type="match status" value="1"/>
</dbReference>
<evidence type="ECO:0000313" key="5">
    <source>
        <dbReference type="EMBL" id="ABZ69657.1"/>
    </source>
</evidence>
<dbReference type="eggNOG" id="COG1733">
    <property type="taxonomic scope" value="Bacteria"/>
</dbReference>
<protein>
    <submittedName>
        <fullName evidence="5">Transcriptional regulator, HxlR family</fullName>
    </submittedName>
</protein>
<sequence>MNASETYPSGCGALAMLTRIANRWSILALLLVAQRPHRFNELRRAMGAISQKMLSQTLKGLERDGLVNRKVTPTVPVTVEYSITELGASLVGSASSLWTWSDAYFADVVQARARFDLQHGLNGSSARAELYRASA</sequence>
<dbReference type="InterPro" id="IPR002577">
    <property type="entry name" value="HTH_HxlR"/>
</dbReference>
<dbReference type="GO" id="GO:0003677">
    <property type="term" value="F:DNA binding"/>
    <property type="evidence" value="ECO:0007669"/>
    <property type="project" value="UniProtKB-KW"/>
</dbReference>
<evidence type="ECO:0000256" key="3">
    <source>
        <dbReference type="ARBA" id="ARBA00023163"/>
    </source>
</evidence>
<dbReference type="Gene3D" id="1.10.10.10">
    <property type="entry name" value="Winged helix-like DNA-binding domain superfamily/Winged helix DNA-binding domain"/>
    <property type="match status" value="1"/>
</dbReference>
<dbReference type="PANTHER" id="PTHR33204">
    <property type="entry name" value="TRANSCRIPTIONAL REGULATOR, MARR FAMILY"/>
    <property type="match status" value="1"/>
</dbReference>
<dbReference type="AlphaFoldDB" id="B0T6P0"/>
<dbReference type="OrthoDB" id="9800350at2"/>
<accession>B0T6P0</accession>
<evidence type="ECO:0000256" key="1">
    <source>
        <dbReference type="ARBA" id="ARBA00023015"/>
    </source>
</evidence>
<dbReference type="PROSITE" id="PS51118">
    <property type="entry name" value="HTH_HXLR"/>
    <property type="match status" value="1"/>
</dbReference>
<name>B0T6P0_CAUSK</name>
<reference evidence="5" key="1">
    <citation type="submission" date="2008-01" db="EMBL/GenBank/DDBJ databases">
        <title>Complete sequence of chromosome of Caulobacter sp. K31.</title>
        <authorList>
            <consortium name="US DOE Joint Genome Institute"/>
            <person name="Copeland A."/>
            <person name="Lucas S."/>
            <person name="Lapidus A."/>
            <person name="Barry K."/>
            <person name="Glavina del Rio T."/>
            <person name="Dalin E."/>
            <person name="Tice H."/>
            <person name="Pitluck S."/>
            <person name="Bruce D."/>
            <person name="Goodwin L."/>
            <person name="Thompson L.S."/>
            <person name="Brettin T."/>
            <person name="Detter J.C."/>
            <person name="Han C."/>
            <person name="Schmutz J."/>
            <person name="Larimer F."/>
            <person name="Land M."/>
            <person name="Hauser L."/>
            <person name="Kyrpides N."/>
            <person name="Kim E."/>
            <person name="Stephens C."/>
            <person name="Richardson P."/>
        </authorList>
    </citation>
    <scope>NUCLEOTIDE SEQUENCE [LARGE SCALE GENOMIC DNA]</scope>
    <source>
        <strain evidence="5">K31</strain>
    </source>
</reference>
<gene>
    <name evidence="5" type="ordered locus">Caul_0523</name>
</gene>
<evidence type="ECO:0000256" key="2">
    <source>
        <dbReference type="ARBA" id="ARBA00023125"/>
    </source>
</evidence>
<feature type="domain" description="HTH hxlR-type" evidence="4">
    <location>
        <begin position="11"/>
        <end position="109"/>
    </location>
</feature>
<dbReference type="Pfam" id="PF01638">
    <property type="entry name" value="HxlR"/>
    <property type="match status" value="1"/>
</dbReference>
<dbReference type="STRING" id="366602.Caul_0523"/>
<proteinExistence type="predicted"/>
<evidence type="ECO:0000259" key="4">
    <source>
        <dbReference type="PROSITE" id="PS51118"/>
    </source>
</evidence>
<dbReference type="PANTHER" id="PTHR33204:SF37">
    <property type="entry name" value="HTH-TYPE TRANSCRIPTIONAL REGULATOR YODB"/>
    <property type="match status" value="1"/>
</dbReference>
<dbReference type="InterPro" id="IPR036390">
    <property type="entry name" value="WH_DNA-bd_sf"/>
</dbReference>
<organism evidence="5">
    <name type="scientific">Caulobacter sp. (strain K31)</name>
    <dbReference type="NCBI Taxonomy" id="366602"/>
    <lineage>
        <taxon>Bacteria</taxon>
        <taxon>Pseudomonadati</taxon>
        <taxon>Pseudomonadota</taxon>
        <taxon>Alphaproteobacteria</taxon>
        <taxon>Caulobacterales</taxon>
        <taxon>Caulobacteraceae</taxon>
        <taxon>Caulobacter</taxon>
    </lineage>
</organism>